<keyword evidence="13" id="KW-1185">Reference proteome</keyword>
<dbReference type="NCBIfam" id="TIGR01726">
    <property type="entry name" value="HEQRo_perm_3TM"/>
    <property type="match status" value="1"/>
</dbReference>
<evidence type="ECO:0000256" key="7">
    <source>
        <dbReference type="ARBA" id="ARBA00022970"/>
    </source>
</evidence>
<dbReference type="EMBL" id="JALJXV010000007">
    <property type="protein sequence ID" value="MCP1675753.1"/>
    <property type="molecule type" value="Genomic_DNA"/>
</dbReference>
<evidence type="ECO:0000256" key="4">
    <source>
        <dbReference type="ARBA" id="ARBA00022448"/>
    </source>
</evidence>
<accession>A0AAE3KD24</accession>
<comment type="subcellular location">
    <subcellularLocation>
        <location evidence="2">Cell inner membrane</location>
        <topology evidence="2">Multi-pass membrane protein</topology>
    </subcellularLocation>
    <subcellularLocation>
        <location evidence="10">Cell membrane</location>
        <topology evidence="10">Multi-pass membrane protein</topology>
    </subcellularLocation>
</comment>
<keyword evidence="4 10" id="KW-0813">Transport</keyword>
<name>A0AAE3KD24_9GAMM</name>
<dbReference type="CDD" id="cd06261">
    <property type="entry name" value="TM_PBP2"/>
    <property type="match status" value="1"/>
</dbReference>
<evidence type="ECO:0000256" key="9">
    <source>
        <dbReference type="ARBA" id="ARBA00023136"/>
    </source>
</evidence>
<dbReference type="Gene3D" id="1.10.3720.10">
    <property type="entry name" value="MetI-like"/>
    <property type="match status" value="1"/>
</dbReference>
<gene>
    <name evidence="12" type="ORF">J2T57_002908</name>
</gene>
<evidence type="ECO:0000256" key="10">
    <source>
        <dbReference type="RuleBase" id="RU363032"/>
    </source>
</evidence>
<evidence type="ECO:0000313" key="13">
    <source>
        <dbReference type="Proteomes" id="UP001205843"/>
    </source>
</evidence>
<evidence type="ECO:0000256" key="8">
    <source>
        <dbReference type="ARBA" id="ARBA00022989"/>
    </source>
</evidence>
<dbReference type="PROSITE" id="PS50928">
    <property type="entry name" value="ABC_TM1"/>
    <property type="match status" value="1"/>
</dbReference>
<keyword evidence="8 10" id="KW-1133">Transmembrane helix</keyword>
<dbReference type="RefSeq" id="WP_253479512.1">
    <property type="nucleotide sequence ID" value="NZ_JALJXV010000007.1"/>
</dbReference>
<dbReference type="GO" id="GO:0022857">
    <property type="term" value="F:transmembrane transporter activity"/>
    <property type="evidence" value="ECO:0007669"/>
    <property type="project" value="InterPro"/>
</dbReference>
<dbReference type="InterPro" id="IPR000515">
    <property type="entry name" value="MetI-like"/>
</dbReference>
<reference evidence="12" key="1">
    <citation type="submission" date="2022-03" db="EMBL/GenBank/DDBJ databases">
        <title>Genomic Encyclopedia of Type Strains, Phase III (KMG-III): the genomes of soil and plant-associated and newly described type strains.</title>
        <authorList>
            <person name="Whitman W."/>
        </authorList>
    </citation>
    <scope>NUCLEOTIDE SEQUENCE</scope>
    <source>
        <strain evidence="12">ANL 6-2</strain>
    </source>
</reference>
<evidence type="ECO:0000256" key="3">
    <source>
        <dbReference type="ARBA" id="ARBA00010072"/>
    </source>
</evidence>
<dbReference type="Pfam" id="PF00528">
    <property type="entry name" value="BPD_transp_1"/>
    <property type="match status" value="1"/>
</dbReference>
<feature type="transmembrane region" description="Helical" evidence="10">
    <location>
        <begin position="192"/>
        <end position="213"/>
    </location>
</feature>
<evidence type="ECO:0000313" key="12">
    <source>
        <dbReference type="EMBL" id="MCP1675753.1"/>
    </source>
</evidence>
<keyword evidence="9 10" id="KW-0472">Membrane</keyword>
<evidence type="ECO:0000256" key="2">
    <source>
        <dbReference type="ARBA" id="ARBA00004429"/>
    </source>
</evidence>
<evidence type="ECO:0000256" key="6">
    <source>
        <dbReference type="ARBA" id="ARBA00022692"/>
    </source>
</evidence>
<keyword evidence="7" id="KW-0029">Amino-acid transport</keyword>
<dbReference type="SUPFAM" id="SSF161098">
    <property type="entry name" value="MetI-like"/>
    <property type="match status" value="1"/>
</dbReference>
<feature type="domain" description="ABC transmembrane type-1" evidence="11">
    <location>
        <begin position="21"/>
        <end position="210"/>
    </location>
</feature>
<dbReference type="InterPro" id="IPR043429">
    <property type="entry name" value="ArtM/GltK/GlnP/TcyL/YhdX-like"/>
</dbReference>
<evidence type="ECO:0000256" key="1">
    <source>
        <dbReference type="ARBA" id="ARBA00003159"/>
    </source>
</evidence>
<proteinExistence type="inferred from homology"/>
<evidence type="ECO:0000259" key="11">
    <source>
        <dbReference type="PROSITE" id="PS50928"/>
    </source>
</evidence>
<comment type="caution">
    <text evidence="12">The sequence shown here is derived from an EMBL/GenBank/DDBJ whole genome shotgun (WGS) entry which is preliminary data.</text>
</comment>
<dbReference type="GO" id="GO:0006865">
    <property type="term" value="P:amino acid transport"/>
    <property type="evidence" value="ECO:0007669"/>
    <property type="project" value="UniProtKB-KW"/>
</dbReference>
<dbReference type="PANTHER" id="PTHR30614">
    <property type="entry name" value="MEMBRANE COMPONENT OF AMINO ACID ABC TRANSPORTER"/>
    <property type="match status" value="1"/>
</dbReference>
<dbReference type="InterPro" id="IPR010065">
    <property type="entry name" value="AA_ABC_transptr_permease_3TM"/>
</dbReference>
<dbReference type="GO" id="GO:0043190">
    <property type="term" value="C:ATP-binding cassette (ABC) transporter complex"/>
    <property type="evidence" value="ECO:0007669"/>
    <property type="project" value="InterPro"/>
</dbReference>
<comment type="function">
    <text evidence="1">Part of the binding-protein-dependent transport system for glutamine; probably responsible for the translocation of the substrate across the membrane.</text>
</comment>
<keyword evidence="5" id="KW-1003">Cell membrane</keyword>
<keyword evidence="6 10" id="KW-0812">Transmembrane</keyword>
<dbReference type="PANTHER" id="PTHR30614:SF20">
    <property type="entry name" value="GLUTAMINE TRANSPORT SYSTEM PERMEASE PROTEIN GLNP"/>
    <property type="match status" value="1"/>
</dbReference>
<feature type="transmembrane region" description="Helical" evidence="10">
    <location>
        <begin position="20"/>
        <end position="42"/>
    </location>
</feature>
<protein>
    <submittedName>
        <fullName evidence="12">Polar amino acid transport system permease protein</fullName>
    </submittedName>
</protein>
<dbReference type="AlphaFoldDB" id="A0AAE3KD24"/>
<comment type="similarity">
    <text evidence="3">Belongs to the binding-protein-dependent transport system permease family. HisMQ subfamily.</text>
</comment>
<sequence>MNYDWRFDIVWDYREVYFSGAVMTMSISLIAVTMALTIGILLGSLRANRTRFFSPAAAVYIEFVRNTPLLVQIFWFFYCMPVLFGVSFSAFWSATITLGIHFSAYVAEVFRSGISSIDRGQGDAARVMGLSRLQTMRHIILPQAFKRVIPPLVNCFADIVKLSSLAAVIGVYEMLHSINNLIMNSFRPLELYTALAVFYFLLIYPISLTAQLVERRMARSNA</sequence>
<organism evidence="12 13">
    <name type="scientific">Natronocella acetinitrilica</name>
    <dbReference type="NCBI Taxonomy" id="414046"/>
    <lineage>
        <taxon>Bacteria</taxon>
        <taxon>Pseudomonadati</taxon>
        <taxon>Pseudomonadota</taxon>
        <taxon>Gammaproteobacteria</taxon>
        <taxon>Chromatiales</taxon>
        <taxon>Ectothiorhodospiraceae</taxon>
        <taxon>Natronocella</taxon>
    </lineage>
</organism>
<dbReference type="InterPro" id="IPR035906">
    <property type="entry name" value="MetI-like_sf"/>
</dbReference>
<evidence type="ECO:0000256" key="5">
    <source>
        <dbReference type="ARBA" id="ARBA00022475"/>
    </source>
</evidence>
<dbReference type="Proteomes" id="UP001205843">
    <property type="component" value="Unassembled WGS sequence"/>
</dbReference>